<keyword evidence="8" id="KW-0653">Protein transport</keyword>
<evidence type="ECO:0000313" key="11">
    <source>
        <dbReference type="EMBL" id="KZD91105.1"/>
    </source>
</evidence>
<evidence type="ECO:0000256" key="9">
    <source>
        <dbReference type="ARBA" id="ARBA00023136"/>
    </source>
</evidence>
<dbReference type="GO" id="GO:0071973">
    <property type="term" value="P:bacterial-type flagellum-dependent cell motility"/>
    <property type="evidence" value="ECO:0007669"/>
    <property type="project" value="InterPro"/>
</dbReference>
<dbReference type="GO" id="GO:0005886">
    <property type="term" value="C:plasma membrane"/>
    <property type="evidence" value="ECO:0007669"/>
    <property type="project" value="UniProtKB-SubCell"/>
</dbReference>
<evidence type="ECO:0000313" key="13">
    <source>
        <dbReference type="Proteomes" id="UP000076442"/>
    </source>
</evidence>
<evidence type="ECO:0000256" key="7">
    <source>
        <dbReference type="ARBA" id="ARBA00022795"/>
    </source>
</evidence>
<evidence type="ECO:0000256" key="8">
    <source>
        <dbReference type="ARBA" id="ARBA00022927"/>
    </source>
</evidence>
<dbReference type="InterPro" id="IPR012823">
    <property type="entry name" value="Flagell_FliJ"/>
</dbReference>
<dbReference type="GO" id="GO:0009288">
    <property type="term" value="C:bacterial-type flagellum"/>
    <property type="evidence" value="ECO:0007669"/>
    <property type="project" value="InterPro"/>
</dbReference>
<keyword evidence="12" id="KW-0969">Cilium</keyword>
<reference evidence="12" key="2">
    <citation type="submission" date="2021-03" db="EMBL/GenBank/DDBJ databases">
        <title>Isolation of Bacillus subtilis from fermented food sample.</title>
        <authorList>
            <person name="Lakshmanan V."/>
            <person name="Athira K."/>
            <person name="Rajagopal K."/>
        </authorList>
    </citation>
    <scope>NUCLEOTIDE SEQUENCE</scope>
    <source>
        <strain evidence="12">S1</strain>
    </source>
</reference>
<dbReference type="Proteomes" id="UP000076442">
    <property type="component" value="Unassembled WGS sequence"/>
</dbReference>
<evidence type="ECO:0000256" key="3">
    <source>
        <dbReference type="ARBA" id="ARBA00020392"/>
    </source>
</evidence>
<keyword evidence="10" id="KW-1006">Bacterial flagellum protein export</keyword>
<evidence type="ECO:0000313" key="14">
    <source>
        <dbReference type="Proteomes" id="UP000665181"/>
    </source>
</evidence>
<dbReference type="EMBL" id="JAGFPW010000010">
    <property type="protein sequence ID" value="MBO3795151.1"/>
    <property type="molecule type" value="Genomic_DNA"/>
</dbReference>
<dbReference type="InterPro" id="IPR053716">
    <property type="entry name" value="Flag_assembly_chemotaxis_eff"/>
</dbReference>
<dbReference type="GO" id="GO:0006935">
    <property type="term" value="P:chemotaxis"/>
    <property type="evidence" value="ECO:0007669"/>
    <property type="project" value="UniProtKB-KW"/>
</dbReference>
<comment type="caution">
    <text evidence="12">The sequence shown here is derived from an EMBL/GenBank/DDBJ whole genome shotgun (WGS) entry which is preliminary data.</text>
</comment>
<dbReference type="Pfam" id="PF02050">
    <property type="entry name" value="FliJ"/>
    <property type="match status" value="1"/>
</dbReference>
<keyword evidence="9" id="KW-0472">Membrane</keyword>
<protein>
    <recommendedName>
        <fullName evidence="3">Flagellar FliJ protein</fullName>
    </recommendedName>
</protein>
<name>A0A085CBN4_BACIU</name>
<keyword evidence="12" id="KW-0282">Flagellum</keyword>
<dbReference type="NCBIfam" id="TIGR02473">
    <property type="entry name" value="flagell_FliJ"/>
    <property type="match status" value="1"/>
</dbReference>
<dbReference type="RefSeq" id="WP_003231977.1">
    <property type="nucleotide sequence ID" value="NZ_AP024621.1"/>
</dbReference>
<reference evidence="11 13" key="1">
    <citation type="submission" date="2015-09" db="EMBL/GenBank/DDBJ databases">
        <title>Spore heat resistance.</title>
        <authorList>
            <person name="Boekhorst J."/>
            <person name="Berendsen E.M."/>
            <person name="Wells-Bennik M.H."/>
            <person name="Kuipers O.P."/>
        </authorList>
    </citation>
    <scope>NUCLEOTIDE SEQUENCE [LARGE SCALE GENOMIC DNA]</scope>
    <source>
        <strain evidence="11 13">B4122</strain>
    </source>
</reference>
<keyword evidence="6" id="KW-0145">Chemotaxis</keyword>
<comment type="similarity">
    <text evidence="2">Belongs to the FliJ family.</text>
</comment>
<comment type="subcellular location">
    <subcellularLocation>
        <location evidence="1">Cell membrane</location>
        <topology evidence="1">Peripheral membrane protein</topology>
        <orientation evidence="1">Cytoplasmic side</orientation>
    </subcellularLocation>
</comment>
<keyword evidence="5" id="KW-1003">Cell membrane</keyword>
<dbReference type="AlphaFoldDB" id="A0A085CBN4"/>
<dbReference type="EMBL" id="LJZV01000013">
    <property type="protein sequence ID" value="KZD91105.1"/>
    <property type="molecule type" value="Genomic_DNA"/>
</dbReference>
<keyword evidence="4" id="KW-0813">Transport</keyword>
<gene>
    <name evidence="12" type="primary">fliJ</name>
    <name evidence="11" type="ORF">B4122_2694</name>
    <name evidence="12" type="ORF">J5227_12710</name>
</gene>
<organism evidence="12 14">
    <name type="scientific">Bacillus subtilis</name>
    <dbReference type="NCBI Taxonomy" id="1423"/>
    <lineage>
        <taxon>Bacteria</taxon>
        <taxon>Bacillati</taxon>
        <taxon>Bacillota</taxon>
        <taxon>Bacilli</taxon>
        <taxon>Bacillales</taxon>
        <taxon>Bacillaceae</taxon>
        <taxon>Bacillus</taxon>
    </lineage>
</organism>
<keyword evidence="12" id="KW-0966">Cell projection</keyword>
<keyword evidence="7" id="KW-1005">Bacterial flagellum biogenesis</keyword>
<accession>A0A085CBN4</accession>
<dbReference type="OMA" id="WMDEISI"/>
<evidence type="ECO:0000256" key="10">
    <source>
        <dbReference type="ARBA" id="ARBA00023225"/>
    </source>
</evidence>
<evidence type="ECO:0000256" key="1">
    <source>
        <dbReference type="ARBA" id="ARBA00004413"/>
    </source>
</evidence>
<evidence type="ECO:0000256" key="4">
    <source>
        <dbReference type="ARBA" id="ARBA00022448"/>
    </source>
</evidence>
<sequence>MAYQFRFQKLLELKENEKDQSLSEYQQSVSEFENVAEKLYENMSKKELLEQNKEKKLKSGMSVQEMRHYQQFVSNLDNTIYHYQKLVIMKRNQMNQKQEILTEKNIEVKKFEKMREKQFKMFALEDKAAEMKEMDDISIKQFMIQGH</sequence>
<evidence type="ECO:0000256" key="2">
    <source>
        <dbReference type="ARBA" id="ARBA00010004"/>
    </source>
</evidence>
<evidence type="ECO:0000313" key="12">
    <source>
        <dbReference type="EMBL" id="MBO3795151.1"/>
    </source>
</evidence>
<dbReference type="GO" id="GO:0044781">
    <property type="term" value="P:bacterial-type flagellum organization"/>
    <property type="evidence" value="ECO:0007669"/>
    <property type="project" value="UniProtKB-KW"/>
</dbReference>
<dbReference type="Proteomes" id="UP000665181">
    <property type="component" value="Unassembled WGS sequence"/>
</dbReference>
<dbReference type="Gene3D" id="1.10.287.1700">
    <property type="match status" value="1"/>
</dbReference>
<dbReference type="SMR" id="A0A085CBN4"/>
<evidence type="ECO:0000256" key="6">
    <source>
        <dbReference type="ARBA" id="ARBA00022500"/>
    </source>
</evidence>
<proteinExistence type="inferred from homology"/>
<evidence type="ECO:0000256" key="5">
    <source>
        <dbReference type="ARBA" id="ARBA00022475"/>
    </source>
</evidence>
<dbReference type="GO" id="GO:0015031">
    <property type="term" value="P:protein transport"/>
    <property type="evidence" value="ECO:0007669"/>
    <property type="project" value="UniProtKB-KW"/>
</dbReference>